<proteinExistence type="predicted"/>
<keyword evidence="2" id="KW-1185">Reference proteome</keyword>
<gene>
    <name evidence="1" type="ORF">G3M56_013080</name>
</gene>
<dbReference type="AlphaFoldDB" id="A0A6B3LEI2"/>
<dbReference type="RefSeq" id="WP_164365265.1">
    <property type="nucleotide sequence ID" value="NZ_CP066776.1"/>
</dbReference>
<reference evidence="1 2" key="1">
    <citation type="submission" date="2020-12" db="EMBL/GenBank/DDBJ databases">
        <title>Sulforoseuscoccus oceanibium gen. nov., sp. nov., a representative of the phylum Verrucomicrobia with special cytoplasmic membrane, and proposal of Sulforoseuscoccusaceae fam. nov.</title>
        <authorList>
            <person name="Xi F."/>
        </authorList>
    </citation>
    <scope>NUCLEOTIDE SEQUENCE [LARGE SCALE GENOMIC DNA]</scope>
    <source>
        <strain evidence="1 2">T37</strain>
    </source>
</reference>
<accession>A0A6B3LEI2</accession>
<dbReference type="EMBL" id="CP066776">
    <property type="protein sequence ID" value="QQL44795.1"/>
    <property type="molecule type" value="Genomic_DNA"/>
</dbReference>
<protein>
    <submittedName>
        <fullName evidence="1">Uncharacterized protein</fullName>
    </submittedName>
</protein>
<dbReference type="Proteomes" id="UP000475117">
    <property type="component" value="Chromosome"/>
</dbReference>
<organism evidence="1 2">
    <name type="scientific">Sulfuriroseicoccus oceanibius</name>
    <dbReference type="NCBI Taxonomy" id="2707525"/>
    <lineage>
        <taxon>Bacteria</taxon>
        <taxon>Pseudomonadati</taxon>
        <taxon>Verrucomicrobiota</taxon>
        <taxon>Verrucomicrobiia</taxon>
        <taxon>Verrucomicrobiales</taxon>
        <taxon>Verrucomicrobiaceae</taxon>
        <taxon>Sulfuriroseicoccus</taxon>
    </lineage>
</organism>
<dbReference type="KEGG" id="soa:G3M56_013080"/>
<evidence type="ECO:0000313" key="1">
    <source>
        <dbReference type="EMBL" id="QQL44795.1"/>
    </source>
</evidence>
<sequence length="162" mass="17783">MSCLLGSAIYRLAPRVMEAVEMGLSTFQWVVMGVFAVFMIYSEGYKGFQKKFSPRSAARVRYLRDHPVPLHVLVAPVFVMGFFHATRKTRLTVTILTVAIALLVFLVSKCPQPWRGVIDLGVVVGLSYGLASFWASTAKALAGESYPHSPQVPDCEGGTELV</sequence>
<name>A0A6B3LEI2_9BACT</name>
<evidence type="ECO:0000313" key="2">
    <source>
        <dbReference type="Proteomes" id="UP000475117"/>
    </source>
</evidence>